<evidence type="ECO:0000313" key="3">
    <source>
        <dbReference type="EMBL" id="SLM85477.1"/>
    </source>
</evidence>
<dbReference type="SMART" id="SM00422">
    <property type="entry name" value="HTH_MERR"/>
    <property type="match status" value="1"/>
</dbReference>
<dbReference type="InterPro" id="IPR000551">
    <property type="entry name" value="MerR-type_HTH_dom"/>
</dbReference>
<gene>
    <name evidence="3" type="ORF">FM121_05215</name>
</gene>
<dbReference type="Proteomes" id="UP000195918">
    <property type="component" value="Unassembled WGS sequence"/>
</dbReference>
<dbReference type="Gene3D" id="1.10.1660.10">
    <property type="match status" value="1"/>
</dbReference>
<keyword evidence="4" id="KW-1185">Reference proteome</keyword>
<evidence type="ECO:0000313" key="4">
    <source>
        <dbReference type="Proteomes" id="UP000195918"/>
    </source>
</evidence>
<dbReference type="GO" id="GO:0003677">
    <property type="term" value="F:DNA binding"/>
    <property type="evidence" value="ECO:0007669"/>
    <property type="project" value="InterPro"/>
</dbReference>
<proteinExistence type="predicted"/>
<accession>A0A1X6WMH7</accession>
<protein>
    <recommendedName>
        <fullName evidence="2">HTH merR-type domain-containing protein</fullName>
    </recommendedName>
</protein>
<dbReference type="GO" id="GO:0006355">
    <property type="term" value="P:regulation of DNA-templated transcription"/>
    <property type="evidence" value="ECO:0007669"/>
    <property type="project" value="InterPro"/>
</dbReference>
<feature type="coiled-coil region" evidence="1">
    <location>
        <begin position="81"/>
        <end position="115"/>
    </location>
</feature>
<feature type="domain" description="HTH merR-type" evidence="2">
    <location>
        <begin position="1"/>
        <end position="68"/>
    </location>
</feature>
<organism evidence="3 4">
    <name type="scientific">Vagococcus fluvialis bH819</name>
    <dbReference type="NCBI Taxonomy" id="1255619"/>
    <lineage>
        <taxon>Bacteria</taxon>
        <taxon>Bacillati</taxon>
        <taxon>Bacillota</taxon>
        <taxon>Bacilli</taxon>
        <taxon>Lactobacillales</taxon>
        <taxon>Enterococcaceae</taxon>
        <taxon>Vagococcus</taxon>
    </lineage>
</organism>
<keyword evidence="1" id="KW-0175">Coiled coil</keyword>
<dbReference type="OrthoDB" id="9806513at2"/>
<dbReference type="RefSeq" id="WP_086951110.1">
    <property type="nucleotide sequence ID" value="NZ_FWFD01000008.1"/>
</dbReference>
<reference evidence="4" key="1">
    <citation type="submission" date="2017-02" db="EMBL/GenBank/DDBJ databases">
        <authorList>
            <person name="Dridi B."/>
        </authorList>
    </citation>
    <scope>NUCLEOTIDE SEQUENCE [LARGE SCALE GENOMIC DNA]</scope>
    <source>
        <strain evidence="4">bH819</strain>
    </source>
</reference>
<evidence type="ECO:0000256" key="1">
    <source>
        <dbReference type="SAM" id="Coils"/>
    </source>
</evidence>
<dbReference type="InterPro" id="IPR009061">
    <property type="entry name" value="DNA-bd_dom_put_sf"/>
</dbReference>
<dbReference type="SUPFAM" id="SSF46955">
    <property type="entry name" value="Putative DNA-binding domain"/>
    <property type="match status" value="1"/>
</dbReference>
<name>A0A1X6WMH7_9ENTE</name>
<dbReference type="AlphaFoldDB" id="A0A1X6WMH7"/>
<evidence type="ECO:0000259" key="2">
    <source>
        <dbReference type="SMART" id="SM00422"/>
    </source>
</evidence>
<dbReference type="Pfam" id="PF13411">
    <property type="entry name" value="MerR_1"/>
    <property type="match status" value="1"/>
</dbReference>
<dbReference type="EMBL" id="FWFD01000008">
    <property type="protein sequence ID" value="SLM85477.1"/>
    <property type="molecule type" value="Genomic_DNA"/>
</dbReference>
<sequence>MQIGQFITEMETTKETVRYYIDEQLLTPEKVQGKYKFTKVEQSDFKSIRELRNMGLPIKIIKQIKENKEYCGTKKQWKSNLDMIDTELSRVDLELKKLNEERSALLTVRKELIKKL</sequence>